<dbReference type="PROSITE" id="PS00041">
    <property type="entry name" value="HTH_ARAC_FAMILY_1"/>
    <property type="match status" value="1"/>
</dbReference>
<dbReference type="SMART" id="SM00342">
    <property type="entry name" value="HTH_ARAC"/>
    <property type="match status" value="1"/>
</dbReference>
<evidence type="ECO:0000256" key="1">
    <source>
        <dbReference type="ARBA" id="ARBA00023015"/>
    </source>
</evidence>
<name>A0A857J3C3_9BURK</name>
<keyword evidence="3" id="KW-0804">Transcription</keyword>
<protein>
    <submittedName>
        <fullName evidence="5">Helix-turn-helix domain-containing protein</fullName>
    </submittedName>
</protein>
<dbReference type="GO" id="GO:0003700">
    <property type="term" value="F:DNA-binding transcription factor activity"/>
    <property type="evidence" value="ECO:0007669"/>
    <property type="project" value="InterPro"/>
</dbReference>
<keyword evidence="1" id="KW-0805">Transcription regulation</keyword>
<proteinExistence type="predicted"/>
<feature type="domain" description="HTH araC/xylS-type" evidence="4">
    <location>
        <begin position="196"/>
        <end position="297"/>
    </location>
</feature>
<dbReference type="AlphaFoldDB" id="A0A857J3C3"/>
<dbReference type="InterPro" id="IPR009057">
    <property type="entry name" value="Homeodomain-like_sf"/>
</dbReference>
<accession>A0A857J3C3</accession>
<dbReference type="PRINTS" id="PR00032">
    <property type="entry name" value="HTHARAC"/>
</dbReference>
<keyword evidence="6" id="KW-1185">Reference proteome</keyword>
<reference evidence="5 6" key="1">
    <citation type="submission" date="2020-01" db="EMBL/GenBank/DDBJ databases">
        <title>Genome sequencing of strain KACC 21265.</title>
        <authorList>
            <person name="Heo J."/>
            <person name="Kim S.-J."/>
            <person name="Kim J.-S."/>
            <person name="Hong S.-B."/>
            <person name="Kwon S.-W."/>
        </authorList>
    </citation>
    <scope>NUCLEOTIDE SEQUENCE [LARGE SCALE GENOMIC DNA]</scope>
    <source>
        <strain evidence="5 6">KACC 21265</strain>
    </source>
</reference>
<dbReference type="Pfam" id="PF12833">
    <property type="entry name" value="HTH_18"/>
    <property type="match status" value="1"/>
</dbReference>
<gene>
    <name evidence="5" type="ORF">GT347_06965</name>
</gene>
<dbReference type="InterPro" id="IPR020449">
    <property type="entry name" value="Tscrpt_reg_AraC-type_HTH"/>
</dbReference>
<sequence>MTDPLADVVTLLQPRMTYSKIAVGAGRWRVRCPEGRDPMFFVMLHGAARLLPQGLDPVTVETGDFVLIPNRLPFTMSSLDPLPEDEECADPVCMPNGEMRIGELEGEAEHRMLIGHCELGSPDTALLVSLLPRLVHVRDEARLSVLVSAVVDEARSQRPAREVVLERLLELMLIEALRSSRDAVASPGLLRGLSDERLALALRGFHQAPGDSWTVALLARMSAMSRTTFFERFSRAVGVPPMEYVLAWRMALAKKLLRRGEGPIADVAAQVGYSSPSTFTVAFTRHVGVAPGRFARAR</sequence>
<keyword evidence="2" id="KW-0238">DNA-binding</keyword>
<dbReference type="Gene3D" id="1.10.10.60">
    <property type="entry name" value="Homeodomain-like"/>
    <property type="match status" value="2"/>
</dbReference>
<dbReference type="PANTHER" id="PTHR46796">
    <property type="entry name" value="HTH-TYPE TRANSCRIPTIONAL ACTIVATOR RHAS-RELATED"/>
    <property type="match status" value="1"/>
</dbReference>
<dbReference type="Proteomes" id="UP000464787">
    <property type="component" value="Chromosome"/>
</dbReference>
<dbReference type="InterPro" id="IPR050204">
    <property type="entry name" value="AraC_XylS_family_regulators"/>
</dbReference>
<organism evidence="5 6">
    <name type="scientific">Xylophilus rhododendri</name>
    <dbReference type="NCBI Taxonomy" id="2697032"/>
    <lineage>
        <taxon>Bacteria</taxon>
        <taxon>Pseudomonadati</taxon>
        <taxon>Pseudomonadota</taxon>
        <taxon>Betaproteobacteria</taxon>
        <taxon>Burkholderiales</taxon>
        <taxon>Xylophilus</taxon>
    </lineage>
</organism>
<dbReference type="SUPFAM" id="SSF46689">
    <property type="entry name" value="Homeodomain-like"/>
    <property type="match status" value="2"/>
</dbReference>
<dbReference type="Pfam" id="PF12852">
    <property type="entry name" value="Cupin_6"/>
    <property type="match status" value="1"/>
</dbReference>
<dbReference type="InterPro" id="IPR032783">
    <property type="entry name" value="AraC_lig"/>
</dbReference>
<dbReference type="GO" id="GO:0043565">
    <property type="term" value="F:sequence-specific DNA binding"/>
    <property type="evidence" value="ECO:0007669"/>
    <property type="project" value="InterPro"/>
</dbReference>
<evidence type="ECO:0000256" key="3">
    <source>
        <dbReference type="ARBA" id="ARBA00023163"/>
    </source>
</evidence>
<evidence type="ECO:0000256" key="2">
    <source>
        <dbReference type="ARBA" id="ARBA00023125"/>
    </source>
</evidence>
<dbReference type="PROSITE" id="PS01124">
    <property type="entry name" value="HTH_ARAC_FAMILY_2"/>
    <property type="match status" value="1"/>
</dbReference>
<dbReference type="InterPro" id="IPR018060">
    <property type="entry name" value="HTH_AraC"/>
</dbReference>
<dbReference type="InterPro" id="IPR018062">
    <property type="entry name" value="HTH_AraC-typ_CS"/>
</dbReference>
<evidence type="ECO:0000313" key="6">
    <source>
        <dbReference type="Proteomes" id="UP000464787"/>
    </source>
</evidence>
<evidence type="ECO:0000313" key="5">
    <source>
        <dbReference type="EMBL" id="QHI97753.1"/>
    </source>
</evidence>
<dbReference type="PANTHER" id="PTHR46796:SF7">
    <property type="entry name" value="ARAC FAMILY TRANSCRIPTIONAL REGULATOR"/>
    <property type="match status" value="1"/>
</dbReference>
<dbReference type="KEGG" id="xyk:GT347_06965"/>
<dbReference type="EMBL" id="CP047650">
    <property type="protein sequence ID" value="QHI97753.1"/>
    <property type="molecule type" value="Genomic_DNA"/>
</dbReference>
<evidence type="ECO:0000259" key="4">
    <source>
        <dbReference type="PROSITE" id="PS01124"/>
    </source>
</evidence>
<dbReference type="RefSeq" id="WP_160551271.1">
    <property type="nucleotide sequence ID" value="NZ_CP047650.1"/>
</dbReference>